<gene>
    <name evidence="1" type="ORF">I8752_24980</name>
</gene>
<dbReference type="RefSeq" id="WP_214434929.1">
    <property type="nucleotide sequence ID" value="NZ_CAWPUQ010000152.1"/>
</dbReference>
<dbReference type="AlphaFoldDB" id="A0A8J7LFN5"/>
<dbReference type="EMBL" id="JAECZA010000225">
    <property type="protein sequence ID" value="MBH8576187.1"/>
    <property type="molecule type" value="Genomic_DNA"/>
</dbReference>
<evidence type="ECO:0000313" key="1">
    <source>
        <dbReference type="EMBL" id="MBH8576187.1"/>
    </source>
</evidence>
<accession>A0A8J7LFN5</accession>
<comment type="caution">
    <text evidence="1">The sequence shown here is derived from an EMBL/GenBank/DDBJ whole genome shotgun (WGS) entry which is preliminary data.</text>
</comment>
<proteinExistence type="predicted"/>
<name>A0A8J7LFN5_9NOST</name>
<dbReference type="Proteomes" id="UP000662314">
    <property type="component" value="Unassembled WGS sequence"/>
</dbReference>
<reference evidence="1 2" key="1">
    <citation type="journal article" date="2021" name="Int. J. Syst. Evol. Microbiol.">
        <title>Amazonocrinis nigriterrae gen. nov., sp. nov., Atlanticothrix silvestris gen. nov., sp. nov. and Dendronalium phyllosphericum gen. nov., sp. nov., nostocacean cyanobacteria from Brazilian environments.</title>
        <authorList>
            <person name="Alvarenga D.O."/>
            <person name="Andreote A.P.D."/>
            <person name="Branco L.H.Z."/>
            <person name="Delbaje E."/>
            <person name="Cruz R.B."/>
            <person name="Varani A.M."/>
            <person name="Fiore M.F."/>
        </authorList>
    </citation>
    <scope>NUCLEOTIDE SEQUENCE [LARGE SCALE GENOMIC DNA]</scope>
    <source>
        <strain evidence="1 2">CENA369</strain>
    </source>
</reference>
<organism evidence="1 2">
    <name type="scientific">Dendronalium phyllosphericum CENA369</name>
    <dbReference type="NCBI Taxonomy" id="1725256"/>
    <lineage>
        <taxon>Bacteria</taxon>
        <taxon>Bacillati</taxon>
        <taxon>Cyanobacteriota</taxon>
        <taxon>Cyanophyceae</taxon>
        <taxon>Nostocales</taxon>
        <taxon>Nostocaceae</taxon>
        <taxon>Dendronalium</taxon>
        <taxon>Dendronalium phyllosphericum</taxon>
    </lineage>
</organism>
<sequence length="227" mass="25383">MTKHDTWVELKPGNPYEPILDLFPDGMIPMRDPFPLERVTGPDGEEVALWIVDLERLSSIQAQAMAQIIASNRGASAHEVAAEAVATGGFAMNNEWIESMKCWSEGFHRGAEMADFLDTAPPIGTPEVARAFREFYNSQYDRWIDGNEQPRPINSIDDIDPRLRTPGLEQILKMQLAENAIAIGGYSVFDVLSGRAMVDALNKIDPENQYSLVSDDDDFEDDEVYES</sequence>
<keyword evidence="2" id="KW-1185">Reference proteome</keyword>
<evidence type="ECO:0000313" key="2">
    <source>
        <dbReference type="Proteomes" id="UP000662314"/>
    </source>
</evidence>
<protein>
    <submittedName>
        <fullName evidence="1">Uncharacterized protein</fullName>
    </submittedName>
</protein>